<dbReference type="PANTHER" id="PTHR23176">
    <property type="entry name" value="RHO/RAC/CDC GTPASE-ACTIVATING PROTEIN"/>
    <property type="match status" value="1"/>
</dbReference>
<dbReference type="PANTHER" id="PTHR23176:SF136">
    <property type="entry name" value="RHO GTPASE ACTIVATOR (RGD1)"/>
    <property type="match status" value="1"/>
</dbReference>
<dbReference type="InterPro" id="IPR001060">
    <property type="entry name" value="FCH_dom"/>
</dbReference>
<reference evidence="7" key="1">
    <citation type="journal article" date="2020" name="Stud. Mycol.">
        <title>101 Dothideomycetes genomes: a test case for predicting lifestyles and emergence of pathogens.</title>
        <authorList>
            <person name="Haridas S."/>
            <person name="Albert R."/>
            <person name="Binder M."/>
            <person name="Bloem J."/>
            <person name="Labutti K."/>
            <person name="Salamov A."/>
            <person name="Andreopoulos B."/>
            <person name="Baker S."/>
            <person name="Barry K."/>
            <person name="Bills G."/>
            <person name="Bluhm B."/>
            <person name="Cannon C."/>
            <person name="Castanera R."/>
            <person name="Culley D."/>
            <person name="Daum C."/>
            <person name="Ezra D."/>
            <person name="Gonzalez J."/>
            <person name="Henrissat B."/>
            <person name="Kuo A."/>
            <person name="Liang C."/>
            <person name="Lipzen A."/>
            <person name="Lutzoni F."/>
            <person name="Magnuson J."/>
            <person name="Mondo S."/>
            <person name="Nolan M."/>
            <person name="Ohm R."/>
            <person name="Pangilinan J."/>
            <person name="Park H.-J."/>
            <person name="Ramirez L."/>
            <person name="Alfaro M."/>
            <person name="Sun H."/>
            <person name="Tritt A."/>
            <person name="Yoshinaga Y."/>
            <person name="Zwiers L.-H."/>
            <person name="Turgeon B."/>
            <person name="Goodwin S."/>
            <person name="Spatafora J."/>
            <person name="Crous P."/>
            <person name="Grigoriev I."/>
        </authorList>
    </citation>
    <scope>NUCLEOTIDE SEQUENCE</scope>
    <source>
        <strain evidence="7">CBS 122681</strain>
    </source>
</reference>
<dbReference type="SMART" id="SM00324">
    <property type="entry name" value="RhoGAP"/>
    <property type="match status" value="1"/>
</dbReference>
<dbReference type="GO" id="GO:0005096">
    <property type="term" value="F:GTPase activator activity"/>
    <property type="evidence" value="ECO:0007669"/>
    <property type="project" value="UniProtKB-KW"/>
</dbReference>
<dbReference type="InterPro" id="IPR027267">
    <property type="entry name" value="AH/BAR_dom_sf"/>
</dbReference>
<dbReference type="SUPFAM" id="SSF48350">
    <property type="entry name" value="GTPase activation domain, GAP"/>
    <property type="match status" value="1"/>
</dbReference>
<evidence type="ECO:0000256" key="3">
    <source>
        <dbReference type="SAM" id="Coils"/>
    </source>
</evidence>
<dbReference type="SUPFAM" id="SSF103657">
    <property type="entry name" value="BAR/IMD domain-like"/>
    <property type="match status" value="1"/>
</dbReference>
<dbReference type="GO" id="GO:0005938">
    <property type="term" value="C:cell cortex"/>
    <property type="evidence" value="ECO:0007669"/>
    <property type="project" value="UniProtKB-ARBA"/>
</dbReference>
<dbReference type="InterPro" id="IPR000198">
    <property type="entry name" value="RhoGAP_dom"/>
</dbReference>
<evidence type="ECO:0000313" key="7">
    <source>
        <dbReference type="EMBL" id="KAF2647386.1"/>
    </source>
</evidence>
<dbReference type="InterPro" id="IPR031160">
    <property type="entry name" value="F_BAR_dom"/>
</dbReference>
<dbReference type="Gene3D" id="1.10.555.10">
    <property type="entry name" value="Rho GTPase activation protein"/>
    <property type="match status" value="1"/>
</dbReference>
<dbReference type="PROSITE" id="PS50238">
    <property type="entry name" value="RHOGAP"/>
    <property type="match status" value="1"/>
</dbReference>
<feature type="domain" description="Rho-GAP" evidence="5">
    <location>
        <begin position="496"/>
        <end position="686"/>
    </location>
</feature>
<evidence type="ECO:0000256" key="2">
    <source>
        <dbReference type="PROSITE-ProRule" id="PRU01077"/>
    </source>
</evidence>
<dbReference type="InterPro" id="IPR008936">
    <property type="entry name" value="Rho_GTPase_activation_prot"/>
</dbReference>
<feature type="region of interest" description="Disordered" evidence="4">
    <location>
        <begin position="217"/>
        <end position="247"/>
    </location>
</feature>
<feature type="region of interest" description="Disordered" evidence="4">
    <location>
        <begin position="1"/>
        <end position="61"/>
    </location>
</feature>
<dbReference type="OrthoDB" id="437889at2759"/>
<dbReference type="AlphaFoldDB" id="A0A6A6SHX4"/>
<protein>
    <submittedName>
        <fullName evidence="7">GTPase activating protein</fullName>
    </submittedName>
</protein>
<dbReference type="Pfam" id="PF00620">
    <property type="entry name" value="RhoGAP"/>
    <property type="match status" value="1"/>
</dbReference>
<feature type="compositionally biased region" description="Low complexity" evidence="4">
    <location>
        <begin position="362"/>
        <end position="373"/>
    </location>
</feature>
<feature type="domain" description="F-BAR" evidence="6">
    <location>
        <begin position="64"/>
        <end position="326"/>
    </location>
</feature>
<dbReference type="EMBL" id="MU004626">
    <property type="protein sequence ID" value="KAF2647386.1"/>
    <property type="molecule type" value="Genomic_DNA"/>
</dbReference>
<sequence length="689" mass="76038">MAANPPTLPPVGSSTDNGFNPNFDMPASNGDEAAEFSAVSPIEAPLPPQPLEKQQDASDPQIQQKVQNVLYSDIGVNTLLNRLKASIASARDFSSFLKRRGGMEEEHANSLKKLSRLTLENVHKTEARHESYQRQFEQVLHANERIADNGTQFGLALHAMHENLQQLANKMESSRKTWKQQGLAAEKKVQDAETLAEKAKAKYDQLAEDLDRVKTGDAGAGRKFGLKGPKSAAQHEEDLQRKTQAADQDYASKIQTAQSYRKELVSTTRPQAVTALVDLIKEIDAALTMEMQKYASFNEKLVVNNGQVVSPQVLKGSTAQPSPSMNNLIYQINNDKDFDEYFLKHSSKIPSVRSELQYTKHPTQAQGPTQPTPSSIGSAARRASMQLQQSQPPPSFSTQPQNEPSQAYQQPPLPEPTQPSTYQDYSSNFPPQQQQQPYGSQSQAPQYSSTSAYSPVAPNPYSQPDYPRGPAGQTAARQTTGVSYSSAPPVNPVFGVSLEDLFRRDGSPVPMVVYQCIQAVDLFGLEVEGIYRIPGTTSQIQNMKALFDSNASSVDFRNPEAFQHDVNSVAGLLKQFFRELPDPLLTLEFYNGFIEAARIDDDIMRRDSMHALINGLPDPNYATLRALMLHLHRVHQASEVNRMSTANLGICWAPSVMGPHKGSNMADAGLQARVVITILDNVLQIFDED</sequence>
<dbReference type="PROSITE" id="PS51741">
    <property type="entry name" value="F_BAR"/>
    <property type="match status" value="1"/>
</dbReference>
<keyword evidence="1" id="KW-0343">GTPase activation</keyword>
<feature type="coiled-coil region" evidence="3">
    <location>
        <begin position="157"/>
        <end position="216"/>
    </location>
</feature>
<dbReference type="CDD" id="cd07652">
    <property type="entry name" value="F-BAR_Rgd1"/>
    <property type="match status" value="1"/>
</dbReference>
<evidence type="ECO:0000256" key="1">
    <source>
        <dbReference type="ARBA" id="ARBA00022468"/>
    </source>
</evidence>
<keyword evidence="8" id="KW-1185">Reference proteome</keyword>
<dbReference type="SMART" id="SM00055">
    <property type="entry name" value="FCH"/>
    <property type="match status" value="1"/>
</dbReference>
<dbReference type="GO" id="GO:0007165">
    <property type="term" value="P:signal transduction"/>
    <property type="evidence" value="ECO:0007669"/>
    <property type="project" value="InterPro"/>
</dbReference>
<dbReference type="Proteomes" id="UP000799324">
    <property type="component" value="Unassembled WGS sequence"/>
</dbReference>
<dbReference type="Gene3D" id="1.20.1270.60">
    <property type="entry name" value="Arfaptin homology (AH) domain/BAR domain"/>
    <property type="match status" value="1"/>
</dbReference>
<feature type="compositionally biased region" description="Low complexity" evidence="4">
    <location>
        <begin position="384"/>
        <end position="401"/>
    </location>
</feature>
<evidence type="ECO:0000259" key="6">
    <source>
        <dbReference type="PROSITE" id="PS51741"/>
    </source>
</evidence>
<dbReference type="Pfam" id="PF00611">
    <property type="entry name" value="FCH"/>
    <property type="match status" value="1"/>
</dbReference>
<evidence type="ECO:0000259" key="5">
    <source>
        <dbReference type="PROSITE" id="PS50238"/>
    </source>
</evidence>
<evidence type="ECO:0000313" key="8">
    <source>
        <dbReference type="Proteomes" id="UP000799324"/>
    </source>
</evidence>
<name>A0A6A6SHX4_9PLEO</name>
<gene>
    <name evidence="7" type="ORF">K491DRAFT_614659</name>
</gene>
<dbReference type="InterPro" id="IPR050729">
    <property type="entry name" value="Rho-GAP"/>
</dbReference>
<proteinExistence type="predicted"/>
<dbReference type="FunFam" id="1.20.1270.60:FF:000063">
    <property type="entry name" value="Rho GTPase activator"/>
    <property type="match status" value="1"/>
</dbReference>
<feature type="compositionally biased region" description="Polar residues" evidence="4">
    <location>
        <begin position="475"/>
        <end position="486"/>
    </location>
</feature>
<feature type="region of interest" description="Disordered" evidence="4">
    <location>
        <begin position="359"/>
        <end position="486"/>
    </location>
</feature>
<organism evidence="7 8">
    <name type="scientific">Lophiostoma macrostomum CBS 122681</name>
    <dbReference type="NCBI Taxonomy" id="1314788"/>
    <lineage>
        <taxon>Eukaryota</taxon>
        <taxon>Fungi</taxon>
        <taxon>Dikarya</taxon>
        <taxon>Ascomycota</taxon>
        <taxon>Pezizomycotina</taxon>
        <taxon>Dothideomycetes</taxon>
        <taxon>Pleosporomycetidae</taxon>
        <taxon>Pleosporales</taxon>
        <taxon>Lophiostomataceae</taxon>
        <taxon>Lophiostoma</taxon>
    </lineage>
</organism>
<evidence type="ECO:0000256" key="4">
    <source>
        <dbReference type="SAM" id="MobiDB-lite"/>
    </source>
</evidence>
<feature type="compositionally biased region" description="Low complexity" evidence="4">
    <location>
        <begin position="425"/>
        <end position="449"/>
    </location>
</feature>
<keyword evidence="2 3" id="KW-0175">Coiled coil</keyword>
<accession>A0A6A6SHX4</accession>